<sequence>MRSVIICKSLMNIEIIKQLIYRHPGIYSISIALILISAFQIDFTEEKIRDDKGRTPLYLAAENSDVSTVASLLEEIDNPDQRDSCEWTPLMRSAQNKHGEVAKLLLDAGANVNAKDKGGYSVLMVASGSDNAGIIKLLADKGANINEQEKDLGWSALIWSAKEGLYDNVVALLEAGADVSLKDATGKTAYDWAIEKGYDEIARKLTE</sequence>
<accession>A0A370DM50</accession>
<feature type="repeat" description="ANK" evidence="3">
    <location>
        <begin position="118"/>
        <end position="150"/>
    </location>
</feature>
<protein>
    <submittedName>
        <fullName evidence="5">Uncharacterized protein</fullName>
    </submittedName>
</protein>
<evidence type="ECO:0000256" key="2">
    <source>
        <dbReference type="ARBA" id="ARBA00023043"/>
    </source>
</evidence>
<name>A0A370DM50_9GAMM</name>
<feature type="transmembrane region" description="Helical" evidence="4">
    <location>
        <begin position="20"/>
        <end position="39"/>
    </location>
</feature>
<dbReference type="PRINTS" id="PR01415">
    <property type="entry name" value="ANKYRIN"/>
</dbReference>
<dbReference type="Gene3D" id="1.25.40.20">
    <property type="entry name" value="Ankyrin repeat-containing domain"/>
    <property type="match status" value="1"/>
</dbReference>
<feature type="repeat" description="ANK" evidence="3">
    <location>
        <begin position="152"/>
        <end position="184"/>
    </location>
</feature>
<dbReference type="Pfam" id="PF12796">
    <property type="entry name" value="Ank_2"/>
    <property type="match status" value="2"/>
</dbReference>
<keyword evidence="2 3" id="KW-0040">ANK repeat</keyword>
<keyword evidence="4" id="KW-0472">Membrane</keyword>
<comment type="caution">
    <text evidence="5">The sequence shown here is derived from an EMBL/GenBank/DDBJ whole genome shotgun (WGS) entry which is preliminary data.</text>
</comment>
<dbReference type="InterPro" id="IPR036770">
    <property type="entry name" value="Ankyrin_rpt-contain_sf"/>
</dbReference>
<dbReference type="SUPFAM" id="SSF48403">
    <property type="entry name" value="Ankyrin repeat"/>
    <property type="match status" value="1"/>
</dbReference>
<evidence type="ECO:0000256" key="1">
    <source>
        <dbReference type="ARBA" id="ARBA00022737"/>
    </source>
</evidence>
<feature type="repeat" description="ANK" evidence="3">
    <location>
        <begin position="88"/>
        <end position="117"/>
    </location>
</feature>
<dbReference type="EMBL" id="QFXC01000002">
    <property type="protein sequence ID" value="RDH85923.1"/>
    <property type="molecule type" value="Genomic_DNA"/>
</dbReference>
<keyword evidence="1" id="KW-0677">Repeat</keyword>
<dbReference type="PROSITE" id="PS50297">
    <property type="entry name" value="ANK_REP_REGION"/>
    <property type="match status" value="3"/>
</dbReference>
<reference evidence="5 6" key="1">
    <citation type="journal article" date="2018" name="ISME J.">
        <title>Endosymbiont genomes yield clues of tubeworm success.</title>
        <authorList>
            <person name="Li Y."/>
            <person name="Liles M.R."/>
            <person name="Halanych K.M."/>
        </authorList>
    </citation>
    <scope>NUCLEOTIDE SEQUENCE [LARGE SCALE GENOMIC DNA]</scope>
    <source>
        <strain evidence="5">A1464</strain>
    </source>
</reference>
<feature type="repeat" description="ANK" evidence="3">
    <location>
        <begin position="52"/>
        <end position="84"/>
    </location>
</feature>
<evidence type="ECO:0000313" key="5">
    <source>
        <dbReference type="EMBL" id="RDH85923.1"/>
    </source>
</evidence>
<evidence type="ECO:0000256" key="4">
    <source>
        <dbReference type="SAM" id="Phobius"/>
    </source>
</evidence>
<proteinExistence type="predicted"/>
<gene>
    <name evidence="5" type="ORF">DIZ80_00150</name>
</gene>
<organism evidence="5 6">
    <name type="scientific">endosymbiont of Galathealinum brachiosum</name>
    <dbReference type="NCBI Taxonomy" id="2200906"/>
    <lineage>
        <taxon>Bacteria</taxon>
        <taxon>Pseudomonadati</taxon>
        <taxon>Pseudomonadota</taxon>
        <taxon>Gammaproteobacteria</taxon>
        <taxon>sulfur-oxidizing symbionts</taxon>
    </lineage>
</organism>
<dbReference type="PROSITE" id="PS50088">
    <property type="entry name" value="ANK_REPEAT"/>
    <property type="match status" value="4"/>
</dbReference>
<evidence type="ECO:0000313" key="6">
    <source>
        <dbReference type="Proteomes" id="UP000254266"/>
    </source>
</evidence>
<dbReference type="AlphaFoldDB" id="A0A370DM50"/>
<dbReference type="PANTHER" id="PTHR24198">
    <property type="entry name" value="ANKYRIN REPEAT AND PROTEIN KINASE DOMAIN-CONTAINING PROTEIN"/>
    <property type="match status" value="1"/>
</dbReference>
<keyword evidence="4" id="KW-0812">Transmembrane</keyword>
<keyword evidence="6" id="KW-1185">Reference proteome</keyword>
<dbReference type="Proteomes" id="UP000254266">
    <property type="component" value="Unassembled WGS sequence"/>
</dbReference>
<keyword evidence="4" id="KW-1133">Transmembrane helix</keyword>
<dbReference type="SMART" id="SM00248">
    <property type="entry name" value="ANK"/>
    <property type="match status" value="4"/>
</dbReference>
<dbReference type="PANTHER" id="PTHR24198:SF165">
    <property type="entry name" value="ANKYRIN REPEAT-CONTAINING PROTEIN-RELATED"/>
    <property type="match status" value="1"/>
</dbReference>
<dbReference type="InterPro" id="IPR002110">
    <property type="entry name" value="Ankyrin_rpt"/>
</dbReference>
<evidence type="ECO:0000256" key="3">
    <source>
        <dbReference type="PROSITE-ProRule" id="PRU00023"/>
    </source>
</evidence>